<proteinExistence type="predicted"/>
<name>K1WJE1_MARBU</name>
<dbReference type="AlphaFoldDB" id="K1WJE1"/>
<accession>K1WJE1</accession>
<evidence type="ECO:0000313" key="1">
    <source>
        <dbReference type="EMBL" id="EKD12976.1"/>
    </source>
</evidence>
<dbReference type="EMBL" id="JH921453">
    <property type="protein sequence ID" value="EKD12976.1"/>
    <property type="molecule type" value="Genomic_DNA"/>
</dbReference>
<dbReference type="KEGG" id="mbe:MBM_08930"/>
<dbReference type="HOGENOM" id="CLU_874580_0_0_1"/>
<organism evidence="1 2">
    <name type="scientific">Marssonina brunnea f. sp. multigermtubi (strain MB_m1)</name>
    <name type="common">Marssonina leaf spot fungus</name>
    <dbReference type="NCBI Taxonomy" id="1072389"/>
    <lineage>
        <taxon>Eukaryota</taxon>
        <taxon>Fungi</taxon>
        <taxon>Dikarya</taxon>
        <taxon>Ascomycota</taxon>
        <taxon>Pezizomycotina</taxon>
        <taxon>Leotiomycetes</taxon>
        <taxon>Helotiales</taxon>
        <taxon>Drepanopezizaceae</taxon>
        <taxon>Drepanopeziza</taxon>
    </lineage>
</organism>
<protein>
    <submittedName>
        <fullName evidence="1">Uncharacterized protein</fullName>
    </submittedName>
</protein>
<dbReference type="Proteomes" id="UP000006753">
    <property type="component" value="Unassembled WGS sequence"/>
</dbReference>
<evidence type="ECO:0000313" key="2">
    <source>
        <dbReference type="Proteomes" id="UP000006753"/>
    </source>
</evidence>
<sequence>MSFATKSTHHANYDDANASVMLIHVDHIDLSLQIDSINSWTLLRPLRPCLSKRTRYSARYAAFEAAEDLQFATANPYEALSNDSEVFSVDNQKPSEIERLLPALEFSGSKDNISKRERNKNSPAERSIKTTEHYIKTALNNAELLVEFWYKAAKAQAYTRAKLRRGLKIMEDVINEVTRQPFRNAALRNKESKRAEATSPPKSTSLITETKLIEDLDNKPKGPTPFGQDHQVAQVTSTKTIGTKRKADKELLNAFKTSVQPRQSWNLPGIKLDKRASDTLDPGKRYARTSTFQTSLITRKRKSLLLTENEKAIMAIFD</sequence>
<reference evidence="1 2" key="1">
    <citation type="journal article" date="2012" name="BMC Genomics">
        <title>Sequencing the genome of Marssonina brunnea reveals fungus-poplar co-evolution.</title>
        <authorList>
            <person name="Zhu S."/>
            <person name="Cao Y.-Z."/>
            <person name="Jiang C."/>
            <person name="Tan B.-Y."/>
            <person name="Wang Z."/>
            <person name="Feng S."/>
            <person name="Zhang L."/>
            <person name="Su X.-H."/>
            <person name="Brejova B."/>
            <person name="Vinar T."/>
            <person name="Xu M."/>
            <person name="Wang M.-X."/>
            <person name="Zhang S.-G."/>
            <person name="Huang M.-R."/>
            <person name="Wu R."/>
            <person name="Zhou Y."/>
        </authorList>
    </citation>
    <scope>NUCLEOTIDE SEQUENCE [LARGE SCALE GENOMIC DNA]</scope>
    <source>
        <strain evidence="1 2">MB_m1</strain>
    </source>
</reference>
<dbReference type="InParanoid" id="K1WJE1"/>
<keyword evidence="2" id="KW-1185">Reference proteome</keyword>
<gene>
    <name evidence="1" type="ORF">MBM_08930</name>
</gene>